<feature type="compositionally biased region" description="Basic residues" evidence="1">
    <location>
        <begin position="65"/>
        <end position="76"/>
    </location>
</feature>
<dbReference type="STRING" id="360412.LARV_00906"/>
<evidence type="ECO:0000313" key="2">
    <source>
        <dbReference type="EMBL" id="GAP13155.1"/>
    </source>
</evidence>
<evidence type="ECO:0000313" key="3">
    <source>
        <dbReference type="Proteomes" id="UP000055060"/>
    </source>
</evidence>
<reference evidence="2" key="1">
    <citation type="submission" date="2015-07" db="EMBL/GenBank/DDBJ databases">
        <title>Draft Genome Sequences of Anaerolinea thermolimosa IMO-1, Bellilinea caldifistulae GOMI-1, Leptolinea tardivitalis YMTK-2, Levilinea saccharolytica KIBI-1,Longilinea arvoryzae KOME-1, Previously Described as Members of the Anaerolineaceae (Chloroflexi).</title>
        <authorList>
            <person name="Sekiguchi Y."/>
            <person name="Ohashi A."/>
            <person name="Matsuura N."/>
            <person name="Tourlousse M.D."/>
        </authorList>
    </citation>
    <scope>NUCLEOTIDE SEQUENCE [LARGE SCALE GENOMIC DNA]</scope>
    <source>
        <strain evidence="2">KOME-1</strain>
    </source>
</reference>
<dbReference type="AlphaFoldDB" id="A0A0S7BF36"/>
<evidence type="ECO:0000256" key="1">
    <source>
        <dbReference type="SAM" id="MobiDB-lite"/>
    </source>
</evidence>
<accession>A0A0S7BF36</accession>
<dbReference type="RefSeq" id="WP_075072510.1">
    <property type="nucleotide sequence ID" value="NZ_DF967972.1"/>
</dbReference>
<dbReference type="EMBL" id="DF967972">
    <property type="protein sequence ID" value="GAP13155.1"/>
    <property type="molecule type" value="Genomic_DNA"/>
</dbReference>
<sequence length="117" mass="13470">MINKNRPLECGRPGIAFTNLQVLAAGSKVKRLLSDIEKVCFQYRELRFQRQEGLEEPRGSDNSHSRRARRPVGKKAARLRAEMIREYAESGIRSSKTHTVLRKKLIQQLMTNIHIQG</sequence>
<feature type="region of interest" description="Disordered" evidence="1">
    <location>
        <begin position="52"/>
        <end position="76"/>
    </location>
</feature>
<name>A0A0S7BF36_9CHLR</name>
<organism evidence="2">
    <name type="scientific">Longilinea arvoryzae</name>
    <dbReference type="NCBI Taxonomy" id="360412"/>
    <lineage>
        <taxon>Bacteria</taxon>
        <taxon>Bacillati</taxon>
        <taxon>Chloroflexota</taxon>
        <taxon>Anaerolineae</taxon>
        <taxon>Anaerolineales</taxon>
        <taxon>Anaerolineaceae</taxon>
        <taxon>Longilinea</taxon>
    </lineage>
</organism>
<gene>
    <name evidence="2" type="ORF">LARV_00906</name>
</gene>
<proteinExistence type="predicted"/>
<feature type="compositionally biased region" description="Basic and acidic residues" evidence="1">
    <location>
        <begin position="52"/>
        <end position="64"/>
    </location>
</feature>
<dbReference type="Proteomes" id="UP000055060">
    <property type="component" value="Unassembled WGS sequence"/>
</dbReference>
<protein>
    <submittedName>
        <fullName evidence="2">Uncharacterized protein</fullName>
    </submittedName>
</protein>
<keyword evidence="3" id="KW-1185">Reference proteome</keyword>